<accession>A0A7W3MXU3</accession>
<gene>
    <name evidence="1" type="ORF">HNR21_002713</name>
</gene>
<protein>
    <submittedName>
        <fullName evidence="1">Uncharacterized protein</fullName>
    </submittedName>
</protein>
<organism evidence="1 2">
    <name type="scientific">Thermomonospora cellulosilytica</name>
    <dbReference type="NCBI Taxonomy" id="1411118"/>
    <lineage>
        <taxon>Bacteria</taxon>
        <taxon>Bacillati</taxon>
        <taxon>Actinomycetota</taxon>
        <taxon>Actinomycetes</taxon>
        <taxon>Streptosporangiales</taxon>
        <taxon>Thermomonosporaceae</taxon>
        <taxon>Thermomonospora</taxon>
    </lineage>
</organism>
<proteinExistence type="predicted"/>
<evidence type="ECO:0000313" key="2">
    <source>
        <dbReference type="Proteomes" id="UP000539313"/>
    </source>
</evidence>
<keyword evidence="2" id="KW-1185">Reference proteome</keyword>
<dbReference type="EMBL" id="JACJII010000001">
    <property type="protein sequence ID" value="MBA9003831.1"/>
    <property type="molecule type" value="Genomic_DNA"/>
</dbReference>
<dbReference type="AlphaFoldDB" id="A0A7W3MXU3"/>
<dbReference type="Proteomes" id="UP000539313">
    <property type="component" value="Unassembled WGS sequence"/>
</dbReference>
<name>A0A7W3MXU3_9ACTN</name>
<dbReference type="RefSeq" id="WP_182705488.1">
    <property type="nucleotide sequence ID" value="NZ_JACJII010000001.1"/>
</dbReference>
<dbReference type="Gene3D" id="1.20.120.640">
    <property type="entry name" value="Anticodon-binding domain of a subclass of class I aminoacyl-tRNA synthetases"/>
    <property type="match status" value="1"/>
</dbReference>
<reference evidence="1 2" key="1">
    <citation type="submission" date="2020-08" db="EMBL/GenBank/DDBJ databases">
        <title>Sequencing the genomes of 1000 actinobacteria strains.</title>
        <authorList>
            <person name="Klenk H.-P."/>
        </authorList>
    </citation>
    <scope>NUCLEOTIDE SEQUENCE [LARGE SCALE GENOMIC DNA]</scope>
    <source>
        <strain evidence="1 2">DSM 45823</strain>
    </source>
</reference>
<sequence length="219" mass="24253">MSETARLYDAAGDRLQDLPPGPLHLHVHGNGLRAFVMADVLRRVLARRRRRVLTTRSGPPPQDWRPADHNIPDFDEGDPATAHVVIAERPVPASHLVLTPALEHVPADADPVTLRLAILRTRYREPVNVAEELEAARPRLGRWRTLMAQWADSPGRPLNRPYADEAEAALTDDLDTPAALAILERLADDPDVAPGSKLETFIHLDLLLALDLVSEIGRH</sequence>
<evidence type="ECO:0000313" key="1">
    <source>
        <dbReference type="EMBL" id="MBA9003831.1"/>
    </source>
</evidence>
<comment type="caution">
    <text evidence="1">The sequence shown here is derived from an EMBL/GenBank/DDBJ whole genome shotgun (WGS) entry which is preliminary data.</text>
</comment>